<dbReference type="InterPro" id="IPR051552">
    <property type="entry name" value="HptR"/>
</dbReference>
<dbReference type="InterPro" id="IPR018062">
    <property type="entry name" value="HTH_AraC-typ_CS"/>
</dbReference>
<feature type="domain" description="Response regulatory" evidence="12">
    <location>
        <begin position="4"/>
        <end position="120"/>
    </location>
</feature>
<keyword evidence="14" id="KW-1185">Reference proteome</keyword>
<dbReference type="GO" id="GO:0005737">
    <property type="term" value="C:cytoplasm"/>
    <property type="evidence" value="ECO:0007669"/>
    <property type="project" value="UniProtKB-SubCell"/>
</dbReference>
<dbReference type="InterPro" id="IPR020449">
    <property type="entry name" value="Tscrpt_reg_AraC-type_HTH"/>
</dbReference>
<evidence type="ECO:0000256" key="4">
    <source>
        <dbReference type="ARBA" id="ARBA00022553"/>
    </source>
</evidence>
<dbReference type="EMBL" id="JAJEQM010000009">
    <property type="protein sequence ID" value="MCC2210658.1"/>
    <property type="molecule type" value="Genomic_DNA"/>
</dbReference>
<dbReference type="SMART" id="SM00342">
    <property type="entry name" value="HTH_ARAC"/>
    <property type="match status" value="1"/>
</dbReference>
<keyword evidence="3" id="KW-0963">Cytoplasm</keyword>
<name>A0AAE3DZ69_9FIRM</name>
<dbReference type="CDD" id="cd17536">
    <property type="entry name" value="REC_YesN-like"/>
    <property type="match status" value="1"/>
</dbReference>
<evidence type="ECO:0000256" key="9">
    <source>
        <dbReference type="ARBA" id="ARBA00024867"/>
    </source>
</evidence>
<dbReference type="InterPro" id="IPR001789">
    <property type="entry name" value="Sig_transdc_resp-reg_receiver"/>
</dbReference>
<dbReference type="GO" id="GO:0000160">
    <property type="term" value="P:phosphorelay signal transduction system"/>
    <property type="evidence" value="ECO:0007669"/>
    <property type="project" value="UniProtKB-KW"/>
</dbReference>
<evidence type="ECO:0000313" key="13">
    <source>
        <dbReference type="EMBL" id="MCC2210658.1"/>
    </source>
</evidence>
<evidence type="ECO:0000256" key="5">
    <source>
        <dbReference type="ARBA" id="ARBA00023012"/>
    </source>
</evidence>
<dbReference type="RefSeq" id="WP_147514798.1">
    <property type="nucleotide sequence ID" value="NZ_JAJEQM010000009.1"/>
</dbReference>
<accession>A0AAE3DZ69</accession>
<dbReference type="PANTHER" id="PTHR42713:SF3">
    <property type="entry name" value="TRANSCRIPTIONAL REGULATORY PROTEIN HPTR"/>
    <property type="match status" value="1"/>
</dbReference>
<organism evidence="13 14">
    <name type="scientific">Hominilimicola fabiformis</name>
    <dbReference type="NCBI Taxonomy" id="2885356"/>
    <lineage>
        <taxon>Bacteria</taxon>
        <taxon>Bacillati</taxon>
        <taxon>Bacillota</taxon>
        <taxon>Clostridia</taxon>
        <taxon>Eubacteriales</taxon>
        <taxon>Oscillospiraceae</taxon>
        <taxon>Hominilimicola</taxon>
    </lineage>
</organism>
<evidence type="ECO:0000256" key="3">
    <source>
        <dbReference type="ARBA" id="ARBA00022490"/>
    </source>
</evidence>
<dbReference type="SUPFAM" id="SSF52172">
    <property type="entry name" value="CheY-like"/>
    <property type="match status" value="1"/>
</dbReference>
<dbReference type="SUPFAM" id="SSF46689">
    <property type="entry name" value="Homeodomain-like"/>
    <property type="match status" value="2"/>
</dbReference>
<keyword evidence="8" id="KW-0804">Transcription</keyword>
<dbReference type="PROSITE" id="PS01124">
    <property type="entry name" value="HTH_ARAC_FAMILY_2"/>
    <property type="match status" value="1"/>
</dbReference>
<evidence type="ECO:0000256" key="7">
    <source>
        <dbReference type="ARBA" id="ARBA00023125"/>
    </source>
</evidence>
<gene>
    <name evidence="13" type="ORF">LKE05_07630</name>
</gene>
<evidence type="ECO:0000256" key="1">
    <source>
        <dbReference type="ARBA" id="ARBA00004496"/>
    </source>
</evidence>
<evidence type="ECO:0000313" key="14">
    <source>
        <dbReference type="Proteomes" id="UP001198242"/>
    </source>
</evidence>
<dbReference type="PRINTS" id="PR00032">
    <property type="entry name" value="HTHARAC"/>
</dbReference>
<dbReference type="InterPro" id="IPR009057">
    <property type="entry name" value="Homeodomain-like_sf"/>
</dbReference>
<protein>
    <recommendedName>
        <fullName evidence="2">Stage 0 sporulation protein A homolog</fullName>
    </recommendedName>
</protein>
<dbReference type="SMART" id="SM00448">
    <property type="entry name" value="REC"/>
    <property type="match status" value="1"/>
</dbReference>
<comment type="subcellular location">
    <subcellularLocation>
        <location evidence="1">Cytoplasm</location>
    </subcellularLocation>
</comment>
<keyword evidence="5" id="KW-0902">Two-component regulatory system</keyword>
<dbReference type="AlphaFoldDB" id="A0AAE3DZ69"/>
<dbReference type="PROSITE" id="PS50110">
    <property type="entry name" value="RESPONSE_REGULATORY"/>
    <property type="match status" value="1"/>
</dbReference>
<comment type="function">
    <text evidence="9">May play the central regulatory role in sporulation. It may be an element of the effector pathway responsible for the activation of sporulation genes in response to nutritional stress. Spo0A may act in concert with spo0H (a sigma factor) to control the expression of some genes that are critical to the sporulation process.</text>
</comment>
<dbReference type="InterPro" id="IPR018060">
    <property type="entry name" value="HTH_AraC"/>
</dbReference>
<dbReference type="GO" id="GO:0003700">
    <property type="term" value="F:DNA-binding transcription factor activity"/>
    <property type="evidence" value="ECO:0007669"/>
    <property type="project" value="InterPro"/>
</dbReference>
<sequence>MNVKLLICDDEKIIREGLASLDWNTRGIEVVGTAKNGEVAFELFQKMLPDIVISDIKMPTKDGIWLSEQIHKISPNTKIIFLTGYNDFEYAQSAINNGVCQYLLKPIDEFELYKIVDKLTKEIHLEQQKAEKEIELRKTLRNSRYFLLNYLFNRAQYGILDFELFEISKKTAAMTTFVIRLDTDSTNYGMNFMIFEALIEHLPKTINFIPFFSNSDLVFICCFNEPEGESEQKLFSCCENLGDFIDTEFNVNYNIGIGIFTSEISELEASYTSALQALDYSDRLGQGNIIYINDIEPKSQLSAYQSKLIETYIKALKNNDEKQSKKSVKELFDVMERSDMNLYNQQRRCMSLILSISDALYDIDCDPTILFKNTDAWSLIRKTQSPAELKTFVENITDVIISYIESVQKQKAANIITQVKALVEKNYARDASLETVASQVFISPCYLSVIFKKETNITFKNYLIQTRIEKAKELLEKTDLKIYDIAEKVGYNNTRYFSELFQRICGKTPSQYRASHNPSMPQDI</sequence>
<evidence type="ECO:0000256" key="10">
    <source>
        <dbReference type="PROSITE-ProRule" id="PRU00169"/>
    </source>
</evidence>
<comment type="caution">
    <text evidence="13">The sequence shown here is derived from an EMBL/GenBank/DDBJ whole genome shotgun (WGS) entry which is preliminary data.</text>
</comment>
<feature type="domain" description="HTH araC/xylS-type" evidence="11">
    <location>
        <begin position="417"/>
        <end position="515"/>
    </location>
</feature>
<proteinExistence type="predicted"/>
<keyword evidence="6" id="KW-0805">Transcription regulation</keyword>
<dbReference type="GO" id="GO:0043565">
    <property type="term" value="F:sequence-specific DNA binding"/>
    <property type="evidence" value="ECO:0007669"/>
    <property type="project" value="InterPro"/>
</dbReference>
<dbReference type="Gene3D" id="3.40.50.2300">
    <property type="match status" value="1"/>
</dbReference>
<keyword evidence="7" id="KW-0238">DNA-binding</keyword>
<dbReference type="PANTHER" id="PTHR42713">
    <property type="entry name" value="HISTIDINE KINASE-RELATED"/>
    <property type="match status" value="1"/>
</dbReference>
<evidence type="ECO:0000256" key="6">
    <source>
        <dbReference type="ARBA" id="ARBA00023015"/>
    </source>
</evidence>
<reference evidence="13 14" key="1">
    <citation type="submission" date="2021-10" db="EMBL/GenBank/DDBJ databases">
        <title>Anaerobic single-cell dispensing facilitates the cultivation of human gut bacteria.</title>
        <authorList>
            <person name="Afrizal A."/>
        </authorList>
    </citation>
    <scope>NUCLEOTIDE SEQUENCE [LARGE SCALE GENOMIC DNA]</scope>
    <source>
        <strain evidence="13 14">CLA-AA-H232</strain>
    </source>
</reference>
<dbReference type="InterPro" id="IPR011006">
    <property type="entry name" value="CheY-like_superfamily"/>
</dbReference>
<evidence type="ECO:0000256" key="8">
    <source>
        <dbReference type="ARBA" id="ARBA00023163"/>
    </source>
</evidence>
<dbReference type="Pfam" id="PF12833">
    <property type="entry name" value="HTH_18"/>
    <property type="match status" value="1"/>
</dbReference>
<evidence type="ECO:0000259" key="11">
    <source>
        <dbReference type="PROSITE" id="PS01124"/>
    </source>
</evidence>
<evidence type="ECO:0000256" key="2">
    <source>
        <dbReference type="ARBA" id="ARBA00018672"/>
    </source>
</evidence>
<dbReference type="Gene3D" id="1.10.10.60">
    <property type="entry name" value="Homeodomain-like"/>
    <property type="match status" value="2"/>
</dbReference>
<feature type="modified residue" description="4-aspartylphosphate" evidence="10">
    <location>
        <position position="55"/>
    </location>
</feature>
<dbReference type="Pfam" id="PF00072">
    <property type="entry name" value="Response_reg"/>
    <property type="match status" value="1"/>
</dbReference>
<dbReference type="Proteomes" id="UP001198242">
    <property type="component" value="Unassembled WGS sequence"/>
</dbReference>
<dbReference type="PROSITE" id="PS00041">
    <property type="entry name" value="HTH_ARAC_FAMILY_1"/>
    <property type="match status" value="1"/>
</dbReference>
<keyword evidence="4 10" id="KW-0597">Phosphoprotein</keyword>
<evidence type="ECO:0000259" key="12">
    <source>
        <dbReference type="PROSITE" id="PS50110"/>
    </source>
</evidence>